<dbReference type="PANTHER" id="PTHR10344:SF4">
    <property type="entry name" value="UMP-CMP KINASE 2, MITOCHONDRIAL"/>
    <property type="match status" value="1"/>
</dbReference>
<feature type="domain" description="Thymidylate kinase-like" evidence="11">
    <location>
        <begin position="11"/>
        <end position="151"/>
    </location>
</feature>
<keyword evidence="6 10" id="KW-0547">Nucleotide-binding</keyword>
<dbReference type="Pfam" id="PF02223">
    <property type="entry name" value="Thymidylate_kin"/>
    <property type="match status" value="1"/>
</dbReference>
<evidence type="ECO:0000256" key="6">
    <source>
        <dbReference type="ARBA" id="ARBA00022741"/>
    </source>
</evidence>
<evidence type="ECO:0000256" key="9">
    <source>
        <dbReference type="ARBA" id="ARBA00048743"/>
    </source>
</evidence>
<evidence type="ECO:0000313" key="12">
    <source>
        <dbReference type="EMBL" id="ADW07824.1"/>
    </source>
</evidence>
<gene>
    <name evidence="10" type="primary">tmk</name>
    <name evidence="12" type="ORF">Sfla_6495</name>
</gene>
<dbReference type="GO" id="GO:0006227">
    <property type="term" value="P:dUDP biosynthetic process"/>
    <property type="evidence" value="ECO:0007669"/>
    <property type="project" value="TreeGrafter"/>
</dbReference>
<dbReference type="GO" id="GO:0004798">
    <property type="term" value="F:dTMP kinase activity"/>
    <property type="evidence" value="ECO:0007669"/>
    <property type="project" value="UniProtKB-UniRule"/>
</dbReference>
<evidence type="ECO:0000313" key="13">
    <source>
        <dbReference type="Proteomes" id="UP000002066"/>
    </source>
</evidence>
<evidence type="ECO:0000256" key="3">
    <source>
        <dbReference type="ARBA" id="ARBA00017144"/>
    </source>
</evidence>
<keyword evidence="7 10" id="KW-0418">Kinase</keyword>
<dbReference type="Proteomes" id="UP000002066">
    <property type="component" value="Plasmid pSFLA01"/>
</dbReference>
<comment type="similarity">
    <text evidence="1 10">Belongs to the thymidylate kinase family.</text>
</comment>
<keyword evidence="4 10" id="KW-0808">Transferase</keyword>
<dbReference type="PANTHER" id="PTHR10344">
    <property type="entry name" value="THYMIDYLATE KINASE"/>
    <property type="match status" value="1"/>
</dbReference>
<keyword evidence="8 10" id="KW-0067">ATP-binding</keyword>
<dbReference type="CDD" id="cd01672">
    <property type="entry name" value="TMPK"/>
    <property type="match status" value="1"/>
</dbReference>
<evidence type="ECO:0000256" key="1">
    <source>
        <dbReference type="ARBA" id="ARBA00009776"/>
    </source>
</evidence>
<dbReference type="Gene3D" id="3.40.50.300">
    <property type="entry name" value="P-loop containing nucleotide triphosphate hydrolases"/>
    <property type="match status" value="1"/>
</dbReference>
<dbReference type="GO" id="GO:0005737">
    <property type="term" value="C:cytoplasm"/>
    <property type="evidence" value="ECO:0007669"/>
    <property type="project" value="TreeGrafter"/>
</dbReference>
<comment type="function">
    <text evidence="10">Phosphorylation of dTMP to form dTDP in both de novo and salvage pathways of dTTP synthesis.</text>
</comment>
<evidence type="ECO:0000256" key="5">
    <source>
        <dbReference type="ARBA" id="ARBA00022727"/>
    </source>
</evidence>
<evidence type="ECO:0000259" key="11">
    <source>
        <dbReference type="Pfam" id="PF02223"/>
    </source>
</evidence>
<dbReference type="InterPro" id="IPR018094">
    <property type="entry name" value="Thymidylate_kinase"/>
</dbReference>
<sequence>MKPKRGMFITIDGPSGVGKSTTIRALHQELTARGIPVHRTAEPTTSDLGRFIRAHFSHIRGHALACLVAADRYEHVAQEIRPRLSAGDTVISDRYLASTLVMQQLDGVPLKFLLDLNANVLMPDLAVILTAAPALIADRISARGPRNRFHLDPTAPGREVLLYKAAAQTLMTTHVKVLVVNTGGATPSEVAATITDAIPCSSIASAASPQSTPPQEP</sequence>
<geneLocation type="plasmid" evidence="12 13">
    <name>pSFLA01</name>
</geneLocation>
<evidence type="ECO:0000256" key="7">
    <source>
        <dbReference type="ARBA" id="ARBA00022777"/>
    </source>
</evidence>
<dbReference type="EMBL" id="CP002476">
    <property type="protein sequence ID" value="ADW07824.1"/>
    <property type="molecule type" value="Genomic_DNA"/>
</dbReference>
<comment type="catalytic activity">
    <reaction evidence="9 10">
        <text>dTMP + ATP = dTDP + ADP</text>
        <dbReference type="Rhea" id="RHEA:13517"/>
        <dbReference type="ChEBI" id="CHEBI:30616"/>
        <dbReference type="ChEBI" id="CHEBI:58369"/>
        <dbReference type="ChEBI" id="CHEBI:63528"/>
        <dbReference type="ChEBI" id="CHEBI:456216"/>
        <dbReference type="EC" id="2.7.4.9"/>
    </reaction>
</comment>
<dbReference type="HAMAP" id="MF_00165">
    <property type="entry name" value="Thymidylate_kinase"/>
    <property type="match status" value="1"/>
</dbReference>
<dbReference type="GO" id="GO:0005524">
    <property type="term" value="F:ATP binding"/>
    <property type="evidence" value="ECO:0007669"/>
    <property type="project" value="UniProtKB-UniRule"/>
</dbReference>
<keyword evidence="5 10" id="KW-0545">Nucleotide biosynthesis</keyword>
<dbReference type="InterPro" id="IPR039430">
    <property type="entry name" value="Thymidylate_kin-like_dom"/>
</dbReference>
<evidence type="ECO:0000256" key="4">
    <source>
        <dbReference type="ARBA" id="ARBA00022679"/>
    </source>
</evidence>
<protein>
    <recommendedName>
        <fullName evidence="3 10">Thymidylate kinase</fullName>
        <ecNumber evidence="2 10">2.7.4.9</ecNumber>
    </recommendedName>
    <alternativeName>
        <fullName evidence="10">dTMP kinase</fullName>
    </alternativeName>
</protein>
<name>A0A8D4BIH8_STRFA</name>
<evidence type="ECO:0000256" key="10">
    <source>
        <dbReference type="HAMAP-Rule" id="MF_00165"/>
    </source>
</evidence>
<evidence type="ECO:0000256" key="2">
    <source>
        <dbReference type="ARBA" id="ARBA00012980"/>
    </source>
</evidence>
<dbReference type="SUPFAM" id="SSF52540">
    <property type="entry name" value="P-loop containing nucleoside triphosphate hydrolases"/>
    <property type="match status" value="1"/>
</dbReference>
<keyword evidence="12" id="KW-0614">Plasmid</keyword>
<dbReference type="NCBIfam" id="TIGR00041">
    <property type="entry name" value="DTMP_kinase"/>
    <property type="match status" value="1"/>
</dbReference>
<dbReference type="GO" id="GO:0006233">
    <property type="term" value="P:dTDP biosynthetic process"/>
    <property type="evidence" value="ECO:0007669"/>
    <property type="project" value="InterPro"/>
</dbReference>
<organism evidence="12 13">
    <name type="scientific">Streptomyces pratensis (strain ATCC 33331 / IAF-45CD)</name>
    <dbReference type="NCBI Taxonomy" id="591167"/>
    <lineage>
        <taxon>Bacteria</taxon>
        <taxon>Bacillati</taxon>
        <taxon>Actinomycetota</taxon>
        <taxon>Actinomycetes</taxon>
        <taxon>Kitasatosporales</taxon>
        <taxon>Streptomycetaceae</taxon>
        <taxon>Streptomyces</taxon>
    </lineage>
</organism>
<dbReference type="GO" id="GO:0006235">
    <property type="term" value="P:dTTP biosynthetic process"/>
    <property type="evidence" value="ECO:0007669"/>
    <property type="project" value="UniProtKB-UniRule"/>
</dbReference>
<proteinExistence type="inferred from homology"/>
<reference evidence="12 13" key="1">
    <citation type="submission" date="2011-01" db="EMBL/GenBank/DDBJ databases">
        <title>Complete sequence of plasmid1 of Streptomyces flavogriseus ATCC 33331.</title>
        <authorList>
            <consortium name="US DOE Joint Genome Institute"/>
            <person name="Lucas S."/>
            <person name="Copeland A."/>
            <person name="Lapidus A."/>
            <person name="Cheng J.-F."/>
            <person name="Goodwin L."/>
            <person name="Pitluck S."/>
            <person name="Davenport K."/>
            <person name="Detter J.C."/>
            <person name="Han C."/>
            <person name="Tapia R."/>
            <person name="Land M."/>
            <person name="Hauser L."/>
            <person name="Kyrpides N."/>
            <person name="Ivanova N."/>
            <person name="Ovchinnikova G."/>
            <person name="Pagani I."/>
            <person name="Brumm P."/>
            <person name="Mead D."/>
            <person name="Woyke T."/>
        </authorList>
    </citation>
    <scope>NUCLEOTIDE SEQUENCE [LARGE SCALE GENOMIC DNA]</scope>
    <source>
        <strain evidence="13">ATCC 33331 / IAF-45CD</strain>
        <plasmid evidence="12 13">pSFLA01</plasmid>
    </source>
</reference>
<dbReference type="AlphaFoldDB" id="A0A8D4BIH8"/>
<dbReference type="EC" id="2.7.4.9" evidence="2 10"/>
<evidence type="ECO:0000256" key="8">
    <source>
        <dbReference type="ARBA" id="ARBA00022840"/>
    </source>
</evidence>
<dbReference type="InterPro" id="IPR027417">
    <property type="entry name" value="P-loop_NTPase"/>
</dbReference>
<comment type="caution">
    <text evidence="10">Lacks conserved residue(s) required for the propagation of feature annotation.</text>
</comment>
<dbReference type="KEGG" id="sfa:Sfla_6495"/>
<accession>A0A8D4BIH8</accession>